<dbReference type="KEGG" id="mcj:MCON_0788"/>
<gene>
    <name evidence="2" type="ordered locus">MCON_0788</name>
</gene>
<evidence type="ECO:0000313" key="3">
    <source>
        <dbReference type="Proteomes" id="UP000007807"/>
    </source>
</evidence>
<protein>
    <submittedName>
        <fullName evidence="2">Uncharacterized protein</fullName>
    </submittedName>
</protein>
<dbReference type="EMBL" id="CP002565">
    <property type="protein sequence ID" value="AEB67585.1"/>
    <property type="molecule type" value="Genomic_DNA"/>
</dbReference>
<dbReference type="Proteomes" id="UP000007807">
    <property type="component" value="Chromosome"/>
</dbReference>
<dbReference type="AlphaFoldDB" id="F4BY80"/>
<proteinExistence type="predicted"/>
<sequence length="78" mass="8392">MPSSPQSESSLIFRPGIGQSLMLGTVVAGPAAKRLMLKKRSVSRAATAMMAMAEEIGFGQAVEIRPDRDRGLQNLFDN</sequence>
<feature type="transmembrane region" description="Helical" evidence="1">
    <location>
        <begin position="12"/>
        <end position="32"/>
    </location>
</feature>
<name>F4BY80_METSG</name>
<dbReference type="HOGENOM" id="CLU_2613612_0_0_2"/>
<keyword evidence="1" id="KW-0812">Transmembrane</keyword>
<keyword evidence="3" id="KW-1185">Reference proteome</keyword>
<evidence type="ECO:0000256" key="1">
    <source>
        <dbReference type="SAM" id="Phobius"/>
    </source>
</evidence>
<evidence type="ECO:0000313" key="2">
    <source>
        <dbReference type="EMBL" id="AEB67585.1"/>
    </source>
</evidence>
<keyword evidence="1" id="KW-1133">Transmembrane helix</keyword>
<reference evidence="2 3" key="1">
    <citation type="journal article" date="2011" name="J. Bacteriol.">
        <title>Complete genome sequence of Methanosaeta concilii, a specialist in aceticlastic methanogenesis.</title>
        <authorList>
            <person name="Barber R.D."/>
            <person name="Zhang L."/>
            <person name="Harnack M."/>
            <person name="Olson M.V."/>
            <person name="Kaul R."/>
            <person name="Ingram-Smith C."/>
            <person name="Smith K.S."/>
        </authorList>
    </citation>
    <scope>NUCLEOTIDE SEQUENCE [LARGE SCALE GENOMIC DNA]</scope>
    <source>
        <strain evidence="3">ATCC 5969 / DSM 3671 / JCM 10134 / NBRC 103675 / OCM 69 / GP-6</strain>
    </source>
</reference>
<dbReference type="InParanoid" id="F4BY80"/>
<organism evidence="2 3">
    <name type="scientific">Methanothrix soehngenii (strain ATCC 5969 / DSM 3671 / JCM 10134 / NBRC 103675 / OCM 69 / GP-6)</name>
    <name type="common">Methanosaeta concilii</name>
    <dbReference type="NCBI Taxonomy" id="990316"/>
    <lineage>
        <taxon>Archaea</taxon>
        <taxon>Methanobacteriati</taxon>
        <taxon>Methanobacteriota</taxon>
        <taxon>Stenosarchaea group</taxon>
        <taxon>Methanomicrobia</taxon>
        <taxon>Methanotrichales</taxon>
        <taxon>Methanotrichaceae</taxon>
        <taxon>Methanothrix</taxon>
    </lineage>
</organism>
<accession>F4BY80</accession>
<keyword evidence="1" id="KW-0472">Membrane</keyword>